<evidence type="ECO:0000259" key="9">
    <source>
        <dbReference type="PROSITE" id="PS50112"/>
    </source>
</evidence>
<dbReference type="EMBL" id="JPGN01000043">
    <property type="protein sequence ID" value="KFI19619.1"/>
    <property type="molecule type" value="Genomic_DNA"/>
</dbReference>
<dbReference type="Gene3D" id="1.10.287.130">
    <property type="match status" value="1"/>
</dbReference>
<organism evidence="11 12">
    <name type="scientific">Nitrosococcus oceani C-27</name>
    <dbReference type="NCBI Taxonomy" id="314279"/>
    <lineage>
        <taxon>Bacteria</taxon>
        <taxon>Pseudomonadati</taxon>
        <taxon>Pseudomonadota</taxon>
        <taxon>Gammaproteobacteria</taxon>
        <taxon>Chromatiales</taxon>
        <taxon>Chromatiaceae</taxon>
        <taxon>Nitrosococcus</taxon>
    </lineage>
</organism>
<dbReference type="InterPro" id="IPR001610">
    <property type="entry name" value="PAC"/>
</dbReference>
<name>A0A0E2Z221_9GAMM</name>
<evidence type="ECO:0000256" key="5">
    <source>
        <dbReference type="ARBA" id="ARBA00022777"/>
    </source>
</evidence>
<dbReference type="NCBIfam" id="TIGR00229">
    <property type="entry name" value="sensory_box"/>
    <property type="match status" value="2"/>
</dbReference>
<dbReference type="Pfam" id="PF13185">
    <property type="entry name" value="GAF_2"/>
    <property type="match status" value="1"/>
</dbReference>
<dbReference type="Gene3D" id="3.30.450.20">
    <property type="entry name" value="PAS domain"/>
    <property type="match status" value="3"/>
</dbReference>
<dbReference type="InterPro" id="IPR011006">
    <property type="entry name" value="CheY-like_superfamily"/>
</dbReference>
<dbReference type="PANTHER" id="PTHR43547:SF2">
    <property type="entry name" value="HYBRID SIGNAL TRANSDUCTION HISTIDINE KINASE C"/>
    <property type="match status" value="1"/>
</dbReference>
<evidence type="ECO:0000259" key="7">
    <source>
        <dbReference type="PROSITE" id="PS50109"/>
    </source>
</evidence>
<dbReference type="InterPro" id="IPR036890">
    <property type="entry name" value="HATPase_C_sf"/>
</dbReference>
<dbReference type="InterPro" id="IPR013656">
    <property type="entry name" value="PAS_4"/>
</dbReference>
<evidence type="ECO:0000256" key="3">
    <source>
        <dbReference type="ARBA" id="ARBA00022553"/>
    </source>
</evidence>
<dbReference type="PROSITE" id="PS50109">
    <property type="entry name" value="HIS_KIN"/>
    <property type="match status" value="1"/>
</dbReference>
<dbReference type="Pfam" id="PF00072">
    <property type="entry name" value="Response_reg"/>
    <property type="match status" value="1"/>
</dbReference>
<dbReference type="HOGENOM" id="CLU_000445_114_32_6"/>
<feature type="domain" description="PAC" evidence="10">
    <location>
        <begin position="518"/>
        <end position="570"/>
    </location>
</feature>
<evidence type="ECO:0000313" key="11">
    <source>
        <dbReference type="EMBL" id="KFI19619.1"/>
    </source>
</evidence>
<dbReference type="Pfam" id="PF02518">
    <property type="entry name" value="HATPase_c"/>
    <property type="match status" value="1"/>
</dbReference>
<dbReference type="CDD" id="cd00082">
    <property type="entry name" value="HisKA"/>
    <property type="match status" value="1"/>
</dbReference>
<dbReference type="PROSITE" id="PS50113">
    <property type="entry name" value="PAC"/>
    <property type="match status" value="2"/>
</dbReference>
<dbReference type="InterPro" id="IPR003594">
    <property type="entry name" value="HATPase_dom"/>
</dbReference>
<sequence>MLQKPLKLRDSEDYPFSEADILENISEAIIILDADWAITYMNSHAEKISRKKRQKTIGKNFFHIFPEIKDPTYKKFFRKVLKTRQTDTIEGFYEPQDMWLTIKIFPVQSGGVGVAFQENTLRKRIEVIAASQSEALSLALKGASLEEVLNVLVLAVEKQTGHKATASILLLSDDGKHLLHGAAPNLSNSYCEAIDGMEIGENIGSCGTAVHRGEFVIAEDISIDIKWNNFRELALKNNLASCWSMPIFSTQNKSVLGTFAVYYPEVRSPAETDKHIVEVLSQTAAILIEREKENKARMLAEEAVNLSTKKFSKQRRLYETVLSNTPDLVYIFDLEGRFTYVNKALLKMWGRTWEESVGKTCFELGYEPWHAEMHMREIEQVIKTKKPIRGDVPFTGMHGRRIYDYIFMPVLGEDGEVEAIAGTTRDVTERRKAEEAAQKSEERQRLALEASHSFGIWDWDIKNDVFTADERFGALFNLSPEEAKEGVKLEQVAQYIHENDFKRVLDVIKEKLQTGGHYKEEYRVRQKDGTIKWVSVRGNIQLDENGEAVRFPGVGVDITLERNAIEALREADQKKDEFLATLTHELRNPLAPMRNALYVIKSNSANAEAQTHAHELIERQISQIVRLIDDLMDVSRITRGKIRISKDIVDIQKAITDAVETVQLLIEERNHELILNFPDNPVFVEGDLVRLAQIFSNLINNAAKYTEQKGEIEVNIRQFGRVVEIEIIDNGIGIAKEKLPFIFDMFSQFEDPLNRSQGVLGIGLTLVEKLVELHGGSVDVESKGINEGTKFTVSLPVSVAQNADTPDSLCKVPNFTQQKIKVLVVDDNKDAAQTMGWLMEALGCEAQTAFDGKSAIKLALSYLPDLVLLDIGLPEMNGYEVCETMKKIPELKNTVFAAQTGWGQPEHKKRSKEAGFDHHLVKPVEMAALEAILNKINL</sequence>
<dbReference type="InterPro" id="IPR003018">
    <property type="entry name" value="GAF"/>
</dbReference>
<feature type="domain" description="Histidine kinase" evidence="7">
    <location>
        <begin position="581"/>
        <end position="799"/>
    </location>
</feature>
<dbReference type="Pfam" id="PF08448">
    <property type="entry name" value="PAS_4"/>
    <property type="match status" value="2"/>
</dbReference>
<evidence type="ECO:0000256" key="2">
    <source>
        <dbReference type="ARBA" id="ARBA00012438"/>
    </source>
</evidence>
<accession>A0A0E2Z221</accession>
<dbReference type="SUPFAM" id="SSF55785">
    <property type="entry name" value="PYP-like sensor domain (PAS domain)"/>
    <property type="match status" value="3"/>
</dbReference>
<evidence type="ECO:0000259" key="10">
    <source>
        <dbReference type="PROSITE" id="PS50113"/>
    </source>
</evidence>
<dbReference type="Gene3D" id="3.30.450.40">
    <property type="match status" value="1"/>
</dbReference>
<evidence type="ECO:0000256" key="4">
    <source>
        <dbReference type="ARBA" id="ARBA00022679"/>
    </source>
</evidence>
<feature type="domain" description="PAC" evidence="10">
    <location>
        <begin position="388"/>
        <end position="439"/>
    </location>
</feature>
<dbReference type="PRINTS" id="PR00344">
    <property type="entry name" value="BCTRLSENSOR"/>
</dbReference>
<protein>
    <recommendedName>
        <fullName evidence="2">histidine kinase</fullName>
        <ecNumber evidence="2">2.7.13.3</ecNumber>
    </recommendedName>
</protein>
<dbReference type="InterPro" id="IPR000700">
    <property type="entry name" value="PAS-assoc_C"/>
</dbReference>
<dbReference type="SMART" id="SM00448">
    <property type="entry name" value="REC"/>
    <property type="match status" value="1"/>
</dbReference>
<reference evidence="11 12" key="1">
    <citation type="submission" date="2014-07" db="EMBL/GenBank/DDBJ databases">
        <title>Comparative analysis of Nitrosococcus oceani genome inventories of strains from Pacific and Atlantic gyres.</title>
        <authorList>
            <person name="Lim C.K."/>
            <person name="Wang L."/>
            <person name="Sayavedra-Soto L.A."/>
            <person name="Klotz M.G."/>
        </authorList>
    </citation>
    <scope>NUCLEOTIDE SEQUENCE [LARGE SCALE GENOMIC DNA]</scope>
    <source>
        <strain evidence="11 12">C-27</strain>
    </source>
</reference>
<feature type="domain" description="PAS" evidence="9">
    <location>
        <begin position="314"/>
        <end position="385"/>
    </location>
</feature>
<dbReference type="InterPro" id="IPR029016">
    <property type="entry name" value="GAF-like_dom_sf"/>
</dbReference>
<feature type="domain" description="PAS" evidence="9">
    <location>
        <begin position="21"/>
        <end position="84"/>
    </location>
</feature>
<gene>
    <name evidence="11" type="ORF">IB75_07325</name>
</gene>
<evidence type="ECO:0000313" key="12">
    <source>
        <dbReference type="Proteomes" id="UP000028839"/>
    </source>
</evidence>
<dbReference type="CDD" id="cd17580">
    <property type="entry name" value="REC_2_DhkD-like"/>
    <property type="match status" value="1"/>
</dbReference>
<evidence type="ECO:0000256" key="1">
    <source>
        <dbReference type="ARBA" id="ARBA00000085"/>
    </source>
</evidence>
<dbReference type="InterPro" id="IPR035965">
    <property type="entry name" value="PAS-like_dom_sf"/>
</dbReference>
<dbReference type="InterPro" id="IPR001789">
    <property type="entry name" value="Sig_transdc_resp-reg_receiver"/>
</dbReference>
<dbReference type="SUPFAM" id="SSF55874">
    <property type="entry name" value="ATPase domain of HSP90 chaperone/DNA topoisomerase II/histidine kinase"/>
    <property type="match status" value="1"/>
</dbReference>
<dbReference type="EC" id="2.7.13.3" evidence="2"/>
<dbReference type="SUPFAM" id="SSF47384">
    <property type="entry name" value="Homodimeric domain of signal transducing histidine kinase"/>
    <property type="match status" value="1"/>
</dbReference>
<dbReference type="InterPro" id="IPR004358">
    <property type="entry name" value="Sig_transdc_His_kin-like_C"/>
</dbReference>
<dbReference type="InterPro" id="IPR036097">
    <property type="entry name" value="HisK_dim/P_sf"/>
</dbReference>
<dbReference type="Proteomes" id="UP000028839">
    <property type="component" value="Unassembled WGS sequence"/>
</dbReference>
<dbReference type="PROSITE" id="PS50110">
    <property type="entry name" value="RESPONSE_REGULATORY"/>
    <property type="match status" value="1"/>
</dbReference>
<dbReference type="SUPFAM" id="SSF55781">
    <property type="entry name" value="GAF domain-like"/>
    <property type="match status" value="1"/>
</dbReference>
<keyword evidence="5" id="KW-0418">Kinase</keyword>
<dbReference type="PANTHER" id="PTHR43547">
    <property type="entry name" value="TWO-COMPONENT HISTIDINE KINASE"/>
    <property type="match status" value="1"/>
</dbReference>
<dbReference type="GO" id="GO:0005886">
    <property type="term" value="C:plasma membrane"/>
    <property type="evidence" value="ECO:0007669"/>
    <property type="project" value="UniProtKB-ARBA"/>
</dbReference>
<feature type="domain" description="Response regulatory" evidence="8">
    <location>
        <begin position="821"/>
        <end position="937"/>
    </location>
</feature>
<feature type="modified residue" description="4-aspartylphosphate" evidence="6">
    <location>
        <position position="870"/>
    </location>
</feature>
<dbReference type="OrthoDB" id="8552871at2"/>
<dbReference type="InterPro" id="IPR013655">
    <property type="entry name" value="PAS_fold_3"/>
</dbReference>
<dbReference type="Pfam" id="PF08447">
    <property type="entry name" value="PAS_3"/>
    <property type="match status" value="1"/>
</dbReference>
<dbReference type="SMART" id="SM00388">
    <property type="entry name" value="HisKA"/>
    <property type="match status" value="1"/>
</dbReference>
<dbReference type="GO" id="GO:0000155">
    <property type="term" value="F:phosphorelay sensor kinase activity"/>
    <property type="evidence" value="ECO:0007669"/>
    <property type="project" value="InterPro"/>
</dbReference>
<dbReference type="AlphaFoldDB" id="A0A0E2Z221"/>
<comment type="catalytic activity">
    <reaction evidence="1">
        <text>ATP + protein L-histidine = ADP + protein N-phospho-L-histidine.</text>
        <dbReference type="EC" id="2.7.13.3"/>
    </reaction>
</comment>
<dbReference type="InterPro" id="IPR005467">
    <property type="entry name" value="His_kinase_dom"/>
</dbReference>
<dbReference type="InterPro" id="IPR003661">
    <property type="entry name" value="HisK_dim/P_dom"/>
</dbReference>
<proteinExistence type="predicted"/>
<feature type="domain" description="PAS" evidence="9">
    <location>
        <begin position="440"/>
        <end position="515"/>
    </location>
</feature>
<dbReference type="SUPFAM" id="SSF52172">
    <property type="entry name" value="CheY-like"/>
    <property type="match status" value="1"/>
</dbReference>
<dbReference type="Gene3D" id="3.40.50.2300">
    <property type="match status" value="1"/>
</dbReference>
<dbReference type="InterPro" id="IPR000014">
    <property type="entry name" value="PAS"/>
</dbReference>
<evidence type="ECO:0000256" key="6">
    <source>
        <dbReference type="PROSITE-ProRule" id="PRU00169"/>
    </source>
</evidence>
<dbReference type="Gene3D" id="3.30.565.10">
    <property type="entry name" value="Histidine kinase-like ATPase, C-terminal domain"/>
    <property type="match status" value="1"/>
</dbReference>
<dbReference type="PROSITE" id="PS50112">
    <property type="entry name" value="PAS"/>
    <property type="match status" value="3"/>
</dbReference>
<comment type="caution">
    <text evidence="11">The sequence shown here is derived from an EMBL/GenBank/DDBJ whole genome shotgun (WGS) entry which is preliminary data.</text>
</comment>
<dbReference type="CDD" id="cd00130">
    <property type="entry name" value="PAS"/>
    <property type="match status" value="3"/>
</dbReference>
<dbReference type="SMART" id="SM00387">
    <property type="entry name" value="HATPase_c"/>
    <property type="match status" value="1"/>
</dbReference>
<evidence type="ECO:0000259" key="8">
    <source>
        <dbReference type="PROSITE" id="PS50110"/>
    </source>
</evidence>
<dbReference type="FunFam" id="3.30.565.10:FF:000006">
    <property type="entry name" value="Sensor histidine kinase WalK"/>
    <property type="match status" value="1"/>
</dbReference>
<dbReference type="SMART" id="SM00086">
    <property type="entry name" value="PAC"/>
    <property type="match status" value="2"/>
</dbReference>
<keyword evidence="3 6" id="KW-0597">Phosphoprotein</keyword>
<dbReference type="SMART" id="SM00091">
    <property type="entry name" value="PAS"/>
    <property type="match status" value="3"/>
</dbReference>
<keyword evidence="4" id="KW-0808">Transferase</keyword>
<dbReference type="Pfam" id="PF00512">
    <property type="entry name" value="HisKA"/>
    <property type="match status" value="1"/>
</dbReference>